<evidence type="ECO:0000313" key="2">
    <source>
        <dbReference type="EMBL" id="BBL71487.1"/>
    </source>
</evidence>
<name>A0A8D4VRY5_9GAMM</name>
<reference evidence="2" key="1">
    <citation type="submission" date="2019-06" db="EMBL/GenBank/DDBJ databases">
        <title>Complete genome sequence of Methylogaea oryzae strain JCM16910.</title>
        <authorList>
            <person name="Asakawa S."/>
        </authorList>
    </citation>
    <scope>NUCLEOTIDE SEQUENCE</scope>
    <source>
        <strain evidence="2">E10</strain>
    </source>
</reference>
<proteinExistence type="predicted"/>
<dbReference type="AlphaFoldDB" id="A0A8D4VRY5"/>
<gene>
    <name evidence="2" type="ORF">MoryE10_20930</name>
</gene>
<evidence type="ECO:0000313" key="3">
    <source>
        <dbReference type="Proteomes" id="UP000824988"/>
    </source>
</evidence>
<dbReference type="Proteomes" id="UP000824988">
    <property type="component" value="Chromosome"/>
</dbReference>
<dbReference type="EMBL" id="AP019782">
    <property type="protein sequence ID" value="BBL71487.1"/>
    <property type="molecule type" value="Genomic_DNA"/>
</dbReference>
<keyword evidence="3" id="KW-1185">Reference proteome</keyword>
<feature type="region of interest" description="Disordered" evidence="1">
    <location>
        <begin position="1"/>
        <end position="64"/>
    </location>
</feature>
<dbReference type="KEGG" id="moz:MoryE10_20930"/>
<accession>A0A8D4VRY5</accession>
<sequence length="64" mass="6874">MADVPVSTPALPVRPLGKEPNRFVRKRSNRRKPPDDGSTEGDDSSQSDNSGGEAPPAEHIDTYA</sequence>
<protein>
    <submittedName>
        <fullName evidence="2">Uncharacterized protein</fullName>
    </submittedName>
</protein>
<evidence type="ECO:0000256" key="1">
    <source>
        <dbReference type="SAM" id="MobiDB-lite"/>
    </source>
</evidence>
<organism evidence="2 3">
    <name type="scientific">Methylogaea oryzae</name>
    <dbReference type="NCBI Taxonomy" id="1295382"/>
    <lineage>
        <taxon>Bacteria</taxon>
        <taxon>Pseudomonadati</taxon>
        <taxon>Pseudomonadota</taxon>
        <taxon>Gammaproteobacteria</taxon>
        <taxon>Methylococcales</taxon>
        <taxon>Methylococcaceae</taxon>
        <taxon>Methylogaea</taxon>
    </lineage>
</organism>